<evidence type="ECO:0000313" key="5">
    <source>
        <dbReference type="Proteomes" id="UP000759131"/>
    </source>
</evidence>
<dbReference type="Gene3D" id="2.10.70.10">
    <property type="entry name" value="Complement Module, domain 1"/>
    <property type="match status" value="1"/>
</dbReference>
<feature type="domain" description="Sushi" evidence="3">
    <location>
        <begin position="1"/>
        <end position="63"/>
    </location>
</feature>
<accession>A0A7R9Q920</accession>
<evidence type="ECO:0000256" key="1">
    <source>
        <dbReference type="ARBA" id="ARBA00023157"/>
    </source>
</evidence>
<dbReference type="OrthoDB" id="10051774at2759"/>
<keyword evidence="5" id="KW-1185">Reference proteome</keyword>
<evidence type="ECO:0000259" key="3">
    <source>
        <dbReference type="PROSITE" id="PS50923"/>
    </source>
</evidence>
<dbReference type="Proteomes" id="UP000759131">
    <property type="component" value="Unassembled WGS sequence"/>
</dbReference>
<dbReference type="AlphaFoldDB" id="A0A7R9Q920"/>
<reference evidence="4" key="1">
    <citation type="submission" date="2020-11" db="EMBL/GenBank/DDBJ databases">
        <authorList>
            <person name="Tran Van P."/>
        </authorList>
    </citation>
    <scope>NUCLEOTIDE SEQUENCE</scope>
</reference>
<organism evidence="4">
    <name type="scientific">Medioppia subpectinata</name>
    <dbReference type="NCBI Taxonomy" id="1979941"/>
    <lineage>
        <taxon>Eukaryota</taxon>
        <taxon>Metazoa</taxon>
        <taxon>Ecdysozoa</taxon>
        <taxon>Arthropoda</taxon>
        <taxon>Chelicerata</taxon>
        <taxon>Arachnida</taxon>
        <taxon>Acari</taxon>
        <taxon>Acariformes</taxon>
        <taxon>Sarcoptiformes</taxon>
        <taxon>Oribatida</taxon>
        <taxon>Brachypylina</taxon>
        <taxon>Oppioidea</taxon>
        <taxon>Oppiidae</taxon>
        <taxon>Medioppia</taxon>
    </lineage>
</organism>
<dbReference type="PROSITE" id="PS50923">
    <property type="entry name" value="SUSHI"/>
    <property type="match status" value="1"/>
</dbReference>
<dbReference type="InterPro" id="IPR000436">
    <property type="entry name" value="Sushi_SCR_CCP_dom"/>
</dbReference>
<keyword evidence="1" id="KW-1015">Disulfide bond</keyword>
<dbReference type="EMBL" id="CAJPIZ010016974">
    <property type="protein sequence ID" value="CAG2115912.1"/>
    <property type="molecule type" value="Genomic_DNA"/>
</dbReference>
<dbReference type="InterPro" id="IPR035976">
    <property type="entry name" value="Sushi/SCR/CCP_sf"/>
</dbReference>
<dbReference type="SUPFAM" id="SSF57535">
    <property type="entry name" value="Complement control module/SCR domain"/>
    <property type="match status" value="1"/>
</dbReference>
<dbReference type="EMBL" id="OC871549">
    <property type="protein sequence ID" value="CAD7635482.1"/>
    <property type="molecule type" value="Genomic_DNA"/>
</dbReference>
<keyword evidence="2" id="KW-0768">Sushi</keyword>
<evidence type="ECO:0000313" key="4">
    <source>
        <dbReference type="EMBL" id="CAD7635482.1"/>
    </source>
</evidence>
<name>A0A7R9Q920_9ACAR</name>
<dbReference type="CDD" id="cd00033">
    <property type="entry name" value="CCP"/>
    <property type="match status" value="1"/>
</dbReference>
<evidence type="ECO:0000256" key="2">
    <source>
        <dbReference type="PROSITE-ProRule" id="PRU00302"/>
    </source>
</evidence>
<sequence>MCGIPGTSLKSSLKTELNNEKAVAEGFKVKYSCDYNDAPFLIGYNERECMDGIWTQSIPKCATLYTGKYVYNYTLNGNAINISLENSAKISGLAVKVSSIEPIGVVNIKHIPSPECFVANITVKETLSVHLPKRYSTLFHCPTKDVDYWTHPIVSWILITFSEKFRNCELVPSLTVMLATKHSGDGMCFILTTPIGSIDDTFTASPEILAEFSSDMLIALPFRRNDSQNMKLNMQYLEVVLVKVLHSRAVIVSELNVLNGEKQWSLVFGRRISYSETNAETSLHLVET</sequence>
<comment type="caution">
    <text evidence="2">Lacks conserved residue(s) required for the propagation of feature annotation.</text>
</comment>
<gene>
    <name evidence="4" type="ORF">OSB1V03_LOCUS15873</name>
</gene>
<feature type="non-terminal residue" evidence="4">
    <location>
        <position position="288"/>
    </location>
</feature>
<proteinExistence type="predicted"/>
<protein>
    <recommendedName>
        <fullName evidence="3">Sushi domain-containing protein</fullName>
    </recommendedName>
</protein>